<evidence type="ECO:0000313" key="1">
    <source>
        <dbReference type="EMBL" id="SDW94474.1"/>
    </source>
</evidence>
<gene>
    <name evidence="1" type="ORF">SAMN04489725_12316</name>
</gene>
<sequence>MVFMINPPTSVYTGGWEGLQRMLRAECVKGQPALNLARLLAGLVVLLFRQLESSISFDFYAKGNETENAKPKL</sequence>
<evidence type="ECO:0000313" key="2">
    <source>
        <dbReference type="Proteomes" id="UP000182589"/>
    </source>
</evidence>
<protein>
    <submittedName>
        <fullName evidence="1">Uncharacterized protein</fullName>
    </submittedName>
</protein>
<organism evidence="1 2">
    <name type="scientific">Alicyclobacillus hesperidum</name>
    <dbReference type="NCBI Taxonomy" id="89784"/>
    <lineage>
        <taxon>Bacteria</taxon>
        <taxon>Bacillati</taxon>
        <taxon>Bacillota</taxon>
        <taxon>Bacilli</taxon>
        <taxon>Bacillales</taxon>
        <taxon>Alicyclobacillaceae</taxon>
        <taxon>Alicyclobacillus</taxon>
    </lineage>
</organism>
<dbReference type="Proteomes" id="UP000182589">
    <property type="component" value="Unassembled WGS sequence"/>
</dbReference>
<reference evidence="2" key="1">
    <citation type="submission" date="2016-10" db="EMBL/GenBank/DDBJ databases">
        <authorList>
            <person name="Varghese N."/>
        </authorList>
    </citation>
    <scope>NUCLEOTIDE SEQUENCE [LARGE SCALE GENOMIC DNA]</scope>
    <source>
        <strain evidence="2">DSM 12489</strain>
    </source>
</reference>
<dbReference type="EMBL" id="FNOJ01000023">
    <property type="protein sequence ID" value="SDW94474.1"/>
    <property type="molecule type" value="Genomic_DNA"/>
</dbReference>
<dbReference type="STRING" id="89784.SAMN04489725_12316"/>
<proteinExistence type="predicted"/>
<accession>A0A1H2XPP6</accession>
<dbReference type="AlphaFoldDB" id="A0A1H2XPP6"/>
<keyword evidence="2" id="KW-1185">Reference proteome</keyword>
<name>A0A1H2XPP6_9BACL</name>